<keyword evidence="7" id="KW-0067">ATP-binding</keyword>
<dbReference type="SMART" id="SM00904">
    <property type="entry name" value="Flavokinase"/>
    <property type="match status" value="1"/>
</dbReference>
<evidence type="ECO:0000256" key="5">
    <source>
        <dbReference type="ARBA" id="ARBA00022679"/>
    </source>
</evidence>
<accession>A0A7S3H8Y8</accession>
<sequence length="274" mass="29941">MFGVKSLLHSARGPLRRNSAMRSLSTQDATQLSNIIMTQGVVRPGYGRGSKTLGFPTANLPDFDAELREHLVDRGVYYGWASIQGEKGLYPCVSNIGISPTFVGEENSGNIVEAYILERPRGRGDFYGSYIRLALVGYIRPEIKFNNIGELLRRIKEDVSFTKAVCANASSGDSVEMSLPASPDMLIEDQAASELATLRKLFTNCVKPFLETSDSAFQSSHPELSLENRVIQAARHQVQAAVSESSATAVMDNNNNQPFQFLCAISVQAILSQA</sequence>
<dbReference type="GO" id="GO:0005524">
    <property type="term" value="F:ATP binding"/>
    <property type="evidence" value="ECO:0007669"/>
    <property type="project" value="UniProtKB-KW"/>
</dbReference>
<evidence type="ECO:0000256" key="7">
    <source>
        <dbReference type="ARBA" id="ARBA00022840"/>
    </source>
</evidence>
<evidence type="ECO:0000313" key="9">
    <source>
        <dbReference type="EMBL" id="CAE0288422.1"/>
    </source>
</evidence>
<dbReference type="InterPro" id="IPR023465">
    <property type="entry name" value="Riboflavin_kinase_dom_sf"/>
</dbReference>
<dbReference type="Pfam" id="PF01687">
    <property type="entry name" value="Flavokinase"/>
    <property type="match status" value="1"/>
</dbReference>
<evidence type="ECO:0000259" key="8">
    <source>
        <dbReference type="SMART" id="SM00904"/>
    </source>
</evidence>
<name>A0A7S3H8Y8_9STRA</name>
<dbReference type="PANTHER" id="PTHR22749:SF6">
    <property type="entry name" value="RIBOFLAVIN KINASE"/>
    <property type="match status" value="1"/>
</dbReference>
<reference evidence="9" key="1">
    <citation type="submission" date="2021-01" db="EMBL/GenBank/DDBJ databases">
        <authorList>
            <person name="Corre E."/>
            <person name="Pelletier E."/>
            <person name="Niang G."/>
            <person name="Scheremetjew M."/>
            <person name="Finn R."/>
            <person name="Kale V."/>
            <person name="Holt S."/>
            <person name="Cochrane G."/>
            <person name="Meng A."/>
            <person name="Brown T."/>
            <person name="Cohen L."/>
        </authorList>
    </citation>
    <scope>NUCLEOTIDE SEQUENCE</scope>
    <source>
        <strain evidence="9">CCAP 955/1</strain>
    </source>
</reference>
<dbReference type="GO" id="GO:0009398">
    <property type="term" value="P:FMN biosynthetic process"/>
    <property type="evidence" value="ECO:0007669"/>
    <property type="project" value="UniProtKB-UniPathway"/>
</dbReference>
<evidence type="ECO:0000256" key="3">
    <source>
        <dbReference type="ARBA" id="ARBA00022630"/>
    </source>
</evidence>
<evidence type="ECO:0000256" key="1">
    <source>
        <dbReference type="ARBA" id="ARBA00005201"/>
    </source>
</evidence>
<dbReference type="PANTHER" id="PTHR22749">
    <property type="entry name" value="RIBOFLAVIN KINASE/FMN ADENYLYLTRANSFERASE"/>
    <property type="match status" value="1"/>
</dbReference>
<dbReference type="GO" id="GO:0009231">
    <property type="term" value="P:riboflavin biosynthetic process"/>
    <property type="evidence" value="ECO:0007669"/>
    <property type="project" value="InterPro"/>
</dbReference>
<dbReference type="Gene3D" id="2.40.30.30">
    <property type="entry name" value="Riboflavin kinase-like"/>
    <property type="match status" value="1"/>
</dbReference>
<keyword evidence="3" id="KW-0285">Flavoprotein</keyword>
<comment type="pathway">
    <text evidence="1">Cofactor biosynthesis; FMN biosynthesis; FMN from riboflavin (ATP route): step 1/1.</text>
</comment>
<evidence type="ECO:0000256" key="4">
    <source>
        <dbReference type="ARBA" id="ARBA00022643"/>
    </source>
</evidence>
<feature type="domain" description="Riboflavin kinase" evidence="8">
    <location>
        <begin position="31"/>
        <end position="167"/>
    </location>
</feature>
<keyword evidence="4" id="KW-0288">FMN</keyword>
<keyword evidence="6" id="KW-0547">Nucleotide-binding</keyword>
<gene>
    <name evidence="9" type="ORF">SELO1098_LOCUS17265</name>
</gene>
<evidence type="ECO:0000256" key="6">
    <source>
        <dbReference type="ARBA" id="ARBA00022741"/>
    </source>
</evidence>
<dbReference type="AlphaFoldDB" id="A0A7S3H8Y8"/>
<dbReference type="InterPro" id="IPR015865">
    <property type="entry name" value="Riboflavin_kinase_bac/euk"/>
</dbReference>
<dbReference type="GO" id="GO:0008531">
    <property type="term" value="F:riboflavin kinase activity"/>
    <property type="evidence" value="ECO:0007669"/>
    <property type="project" value="UniProtKB-EC"/>
</dbReference>
<dbReference type="UniPathway" id="UPA00276">
    <property type="reaction ID" value="UER00406"/>
</dbReference>
<evidence type="ECO:0000256" key="2">
    <source>
        <dbReference type="ARBA" id="ARBA00012105"/>
    </source>
</evidence>
<protein>
    <recommendedName>
        <fullName evidence="2">riboflavin kinase</fullName>
        <ecNumber evidence="2">2.7.1.26</ecNumber>
    </recommendedName>
</protein>
<dbReference type="InterPro" id="IPR023468">
    <property type="entry name" value="Riboflavin_kinase"/>
</dbReference>
<dbReference type="EC" id="2.7.1.26" evidence="2"/>
<dbReference type="EMBL" id="HBIC01033928">
    <property type="protein sequence ID" value="CAE0288422.1"/>
    <property type="molecule type" value="Transcribed_RNA"/>
</dbReference>
<proteinExistence type="predicted"/>
<keyword evidence="5" id="KW-0808">Transferase</keyword>
<dbReference type="SUPFAM" id="SSF82114">
    <property type="entry name" value="Riboflavin kinase-like"/>
    <property type="match status" value="1"/>
</dbReference>
<organism evidence="9">
    <name type="scientific">Spumella elongata</name>
    <dbReference type="NCBI Taxonomy" id="89044"/>
    <lineage>
        <taxon>Eukaryota</taxon>
        <taxon>Sar</taxon>
        <taxon>Stramenopiles</taxon>
        <taxon>Ochrophyta</taxon>
        <taxon>Chrysophyceae</taxon>
        <taxon>Chromulinales</taxon>
        <taxon>Chromulinaceae</taxon>
        <taxon>Spumella</taxon>
    </lineage>
</organism>